<reference evidence="2 3" key="1">
    <citation type="journal article" date="2015" name="Antonie Van Leeuwenhoek">
        <title>Streptomyces klenkii sp. nov., isolated from deep marine sediment.</title>
        <authorList>
            <person name="Veyisoglu A."/>
            <person name="Sahin N."/>
        </authorList>
    </citation>
    <scope>NUCLEOTIDE SEQUENCE [LARGE SCALE GENOMIC DNA]</scope>
    <source>
        <strain evidence="2 3">KCTC 29202</strain>
    </source>
</reference>
<proteinExistence type="predicted"/>
<dbReference type="InterPro" id="IPR011663">
    <property type="entry name" value="UTRA"/>
</dbReference>
<evidence type="ECO:0000259" key="1">
    <source>
        <dbReference type="Pfam" id="PF07702"/>
    </source>
</evidence>
<dbReference type="Pfam" id="PF07702">
    <property type="entry name" value="UTRA"/>
    <property type="match status" value="1"/>
</dbReference>
<dbReference type="AlphaFoldDB" id="A0A3B0AAZ5"/>
<dbReference type="InterPro" id="IPR028978">
    <property type="entry name" value="Chorismate_lyase_/UTRA_dom_sf"/>
</dbReference>
<protein>
    <submittedName>
        <fullName evidence="2">UTRA domain-containing protein</fullName>
    </submittedName>
</protein>
<name>A0A3B0AAZ5_9ACTN</name>
<dbReference type="Proteomes" id="UP000270343">
    <property type="component" value="Unassembled WGS sequence"/>
</dbReference>
<dbReference type="SUPFAM" id="SSF64288">
    <property type="entry name" value="Chorismate lyase-like"/>
    <property type="match status" value="1"/>
</dbReference>
<dbReference type="Gene3D" id="3.40.1410.10">
    <property type="entry name" value="Chorismate lyase-like"/>
    <property type="match status" value="1"/>
</dbReference>
<gene>
    <name evidence="2" type="ORF">D7231_34705</name>
</gene>
<organism evidence="2 3">
    <name type="scientific">Streptomyces klenkii</name>
    <dbReference type="NCBI Taxonomy" id="1420899"/>
    <lineage>
        <taxon>Bacteria</taxon>
        <taxon>Bacillati</taxon>
        <taxon>Actinomycetota</taxon>
        <taxon>Actinomycetes</taxon>
        <taxon>Kitasatosporales</taxon>
        <taxon>Streptomycetaceae</taxon>
        <taxon>Streptomyces</taxon>
    </lineage>
</organism>
<sequence>MVARRKQRWAQREKAAFTFQDDQAPSGAMRVEEHENVRLPTPEEAKRYAISRETPLMEIERVYYDDAGGVVRHSRHILMRGSVWQRSYMVSPDHPAEAENPR</sequence>
<accession>A0A3B0AAZ5</accession>
<dbReference type="RefSeq" id="WP_120760334.1">
    <property type="nucleotide sequence ID" value="NZ_RBAM01000075.1"/>
</dbReference>
<dbReference type="EMBL" id="RBAM01000075">
    <property type="protein sequence ID" value="RKN56566.1"/>
    <property type="molecule type" value="Genomic_DNA"/>
</dbReference>
<evidence type="ECO:0000313" key="2">
    <source>
        <dbReference type="EMBL" id="RKN56566.1"/>
    </source>
</evidence>
<keyword evidence="3" id="KW-1185">Reference proteome</keyword>
<feature type="domain" description="UbiC transcription regulator-associated" evidence="1">
    <location>
        <begin position="30"/>
        <end position="77"/>
    </location>
</feature>
<evidence type="ECO:0000313" key="3">
    <source>
        <dbReference type="Proteomes" id="UP000270343"/>
    </source>
</evidence>
<dbReference type="GO" id="GO:0006355">
    <property type="term" value="P:regulation of DNA-templated transcription"/>
    <property type="evidence" value="ECO:0007669"/>
    <property type="project" value="InterPro"/>
</dbReference>
<dbReference type="GO" id="GO:0003677">
    <property type="term" value="F:DNA binding"/>
    <property type="evidence" value="ECO:0007669"/>
    <property type="project" value="InterPro"/>
</dbReference>
<comment type="caution">
    <text evidence="2">The sequence shown here is derived from an EMBL/GenBank/DDBJ whole genome shotgun (WGS) entry which is preliminary data.</text>
</comment>